<dbReference type="KEGG" id="fcr:HYN56_05260"/>
<evidence type="ECO:0000313" key="8">
    <source>
        <dbReference type="Proteomes" id="UP000245250"/>
    </source>
</evidence>
<dbReference type="Proteomes" id="UP000245250">
    <property type="component" value="Chromosome"/>
</dbReference>
<feature type="transmembrane region" description="Helical" evidence="6">
    <location>
        <begin position="88"/>
        <end position="111"/>
    </location>
</feature>
<evidence type="ECO:0000256" key="1">
    <source>
        <dbReference type="ARBA" id="ARBA00004651"/>
    </source>
</evidence>
<feature type="transmembrane region" description="Helical" evidence="6">
    <location>
        <begin position="261"/>
        <end position="288"/>
    </location>
</feature>
<evidence type="ECO:0000256" key="2">
    <source>
        <dbReference type="ARBA" id="ARBA00022475"/>
    </source>
</evidence>
<dbReference type="OrthoDB" id="9815702at2"/>
<gene>
    <name evidence="7" type="ORF">HYN56_05260</name>
</gene>
<feature type="transmembrane region" description="Helical" evidence="6">
    <location>
        <begin position="430"/>
        <end position="448"/>
    </location>
</feature>
<name>A0A2S1YHX7_9FLAO</name>
<dbReference type="Pfam" id="PF01943">
    <property type="entry name" value="Polysacc_synt"/>
    <property type="match status" value="1"/>
</dbReference>
<dbReference type="EMBL" id="CP029255">
    <property type="protein sequence ID" value="AWK03663.1"/>
    <property type="molecule type" value="Genomic_DNA"/>
</dbReference>
<keyword evidence="2" id="KW-1003">Cell membrane</keyword>
<keyword evidence="8" id="KW-1185">Reference proteome</keyword>
<dbReference type="GO" id="GO:0005886">
    <property type="term" value="C:plasma membrane"/>
    <property type="evidence" value="ECO:0007669"/>
    <property type="project" value="UniProtKB-SubCell"/>
</dbReference>
<dbReference type="InterPro" id="IPR050833">
    <property type="entry name" value="Poly_Biosynth_Transport"/>
</dbReference>
<evidence type="ECO:0000256" key="5">
    <source>
        <dbReference type="ARBA" id="ARBA00023136"/>
    </source>
</evidence>
<feature type="transmembrane region" description="Helical" evidence="6">
    <location>
        <begin position="376"/>
        <end position="399"/>
    </location>
</feature>
<dbReference type="InterPro" id="IPR002797">
    <property type="entry name" value="Polysacc_synth"/>
</dbReference>
<evidence type="ECO:0000256" key="3">
    <source>
        <dbReference type="ARBA" id="ARBA00022692"/>
    </source>
</evidence>
<comment type="subcellular location">
    <subcellularLocation>
        <location evidence="1">Cell membrane</location>
        <topology evidence="1">Multi-pass membrane protein</topology>
    </subcellularLocation>
</comment>
<feature type="transmembrane region" description="Helical" evidence="6">
    <location>
        <begin position="220"/>
        <end position="241"/>
    </location>
</feature>
<protein>
    <recommendedName>
        <fullName evidence="9">Polysaccharide biosynthesis protein C-terminal domain-containing protein</fullName>
    </recommendedName>
</protein>
<evidence type="ECO:0008006" key="9">
    <source>
        <dbReference type="Google" id="ProtNLM"/>
    </source>
</evidence>
<feature type="transmembrane region" description="Helical" evidence="6">
    <location>
        <begin position="190"/>
        <end position="213"/>
    </location>
</feature>
<dbReference type="AlphaFoldDB" id="A0A2S1YHX7"/>
<dbReference type="PANTHER" id="PTHR30250">
    <property type="entry name" value="PST FAMILY PREDICTED COLANIC ACID TRANSPORTER"/>
    <property type="match status" value="1"/>
</dbReference>
<keyword evidence="5 6" id="KW-0472">Membrane</keyword>
<dbReference type="PANTHER" id="PTHR30250:SF11">
    <property type="entry name" value="O-ANTIGEN TRANSPORTER-RELATED"/>
    <property type="match status" value="1"/>
</dbReference>
<evidence type="ECO:0000313" key="7">
    <source>
        <dbReference type="EMBL" id="AWK03663.1"/>
    </source>
</evidence>
<keyword evidence="4 6" id="KW-1133">Transmembrane helix</keyword>
<reference evidence="7 8" key="1">
    <citation type="submission" date="2018-05" db="EMBL/GenBank/DDBJ databases">
        <title>Genome sequencing of Flavobacterium sp. HYN0056.</title>
        <authorList>
            <person name="Yi H."/>
            <person name="Baek C."/>
        </authorList>
    </citation>
    <scope>NUCLEOTIDE SEQUENCE [LARGE SCALE GENOMIC DNA]</scope>
    <source>
        <strain evidence="7 8">HYN0056</strain>
    </source>
</reference>
<sequence>MWPAISGNCDAISLCHFYIKKTYIFCFYQKYNFNLYLLEIKNQLSVLNLTSTYTVLKNISLSFGINFINLLFPLLLIPFYIKTFGIDIYGLIAVSMAFINIVSVLYDYSWYAFAPIEIQKVKNDTNLINQYISKIINCKIVVFLPSLLLLLAFILCSEIKYNLIFSFSLLVFLFSRSQNNLCFFIGLDKVFPYFIINSVVKIGCIALIFITLVQKEDYQFVFYYLGISDILIFIFSTLYLIKKCDFKYSLTVMPEVYKELVFGHKLFLTNLTICALMNSSTIILSIFFDNTVVGIYNVAEKIIMLCKQSISVLFQGVYFKACEIGILKIKQLNHFLKSVFWSYFLMYGFGGILLIVFPNLIISILSSEYTSSSSIYLIYLAPIPLISALNQSAYMSLLLHHKKNTYFNAHLYGLIINIILSFVLCHLMKVYGIVVSLILTEIFITAYLNSAIVKSDELNFFKNKID</sequence>
<feature type="transmembrane region" description="Helical" evidence="6">
    <location>
        <begin position="59"/>
        <end position="81"/>
    </location>
</feature>
<feature type="transmembrane region" description="Helical" evidence="6">
    <location>
        <begin position="131"/>
        <end position="154"/>
    </location>
</feature>
<keyword evidence="3 6" id="KW-0812">Transmembrane</keyword>
<feature type="transmembrane region" description="Helical" evidence="6">
    <location>
        <begin position="406"/>
        <end position="424"/>
    </location>
</feature>
<organism evidence="7 8">
    <name type="scientific">Flavobacterium crocinum</name>
    <dbReference type="NCBI Taxonomy" id="2183896"/>
    <lineage>
        <taxon>Bacteria</taxon>
        <taxon>Pseudomonadati</taxon>
        <taxon>Bacteroidota</taxon>
        <taxon>Flavobacteriia</taxon>
        <taxon>Flavobacteriales</taxon>
        <taxon>Flavobacteriaceae</taxon>
        <taxon>Flavobacterium</taxon>
    </lineage>
</organism>
<dbReference type="RefSeq" id="WP_109191221.1">
    <property type="nucleotide sequence ID" value="NZ_CP029255.1"/>
</dbReference>
<evidence type="ECO:0000256" key="6">
    <source>
        <dbReference type="SAM" id="Phobius"/>
    </source>
</evidence>
<feature type="transmembrane region" description="Helical" evidence="6">
    <location>
        <begin position="340"/>
        <end position="364"/>
    </location>
</feature>
<proteinExistence type="predicted"/>
<evidence type="ECO:0000256" key="4">
    <source>
        <dbReference type="ARBA" id="ARBA00022989"/>
    </source>
</evidence>
<accession>A0A2S1YHX7</accession>